<proteinExistence type="predicted"/>
<evidence type="ECO:0000256" key="1">
    <source>
        <dbReference type="SAM" id="MobiDB-lite"/>
    </source>
</evidence>
<dbReference type="AlphaFoldDB" id="N8YJG8"/>
<dbReference type="PATRIC" id="fig|1217651.3.peg.4315"/>
<protein>
    <submittedName>
        <fullName evidence="2">Uncharacterized protein</fullName>
    </submittedName>
</protein>
<comment type="caution">
    <text evidence="2">The sequence shown here is derived from an EMBL/GenBank/DDBJ whole genome shotgun (WGS) entry which is preliminary data.</text>
</comment>
<dbReference type="HOGENOM" id="CLU_169430_0_0_6"/>
<evidence type="ECO:0000313" key="2">
    <source>
        <dbReference type="EMBL" id="ENV19733.1"/>
    </source>
</evidence>
<dbReference type="EMBL" id="APPK01000059">
    <property type="protein sequence ID" value="ENV19733.1"/>
    <property type="molecule type" value="Genomic_DNA"/>
</dbReference>
<name>N8YJG8_ACIBZ</name>
<reference evidence="2 3" key="1">
    <citation type="submission" date="2013-02" db="EMBL/GenBank/DDBJ databases">
        <title>The Genome Sequence of Acinetobacter bereziniae NIPH 3.</title>
        <authorList>
            <consortium name="The Broad Institute Genome Sequencing Platform"/>
            <consortium name="The Broad Institute Genome Sequencing Center for Infectious Disease"/>
            <person name="Cerqueira G."/>
            <person name="Feldgarden M."/>
            <person name="Courvalin P."/>
            <person name="Perichon B."/>
            <person name="Grillot-Courvalin C."/>
            <person name="Clermont D."/>
            <person name="Rocha E."/>
            <person name="Yoon E.-J."/>
            <person name="Nemec A."/>
            <person name="Walker B."/>
            <person name="Young S.K."/>
            <person name="Zeng Q."/>
            <person name="Gargeya S."/>
            <person name="Fitzgerald M."/>
            <person name="Haas B."/>
            <person name="Abouelleil A."/>
            <person name="Alvarado L."/>
            <person name="Arachchi H.M."/>
            <person name="Berlin A.M."/>
            <person name="Chapman S.B."/>
            <person name="Dewar J."/>
            <person name="Goldberg J."/>
            <person name="Griggs A."/>
            <person name="Gujja S."/>
            <person name="Hansen M."/>
            <person name="Howarth C."/>
            <person name="Imamovic A."/>
            <person name="Larimer J."/>
            <person name="McCowan C."/>
            <person name="Murphy C."/>
            <person name="Neiman D."/>
            <person name="Pearson M."/>
            <person name="Priest M."/>
            <person name="Roberts A."/>
            <person name="Saif S."/>
            <person name="Shea T."/>
            <person name="Sisk P."/>
            <person name="Sykes S."/>
            <person name="Wortman J."/>
            <person name="Nusbaum C."/>
            <person name="Birren B."/>
        </authorList>
    </citation>
    <scope>NUCLEOTIDE SEQUENCE [LARGE SCALE GENOMIC DNA]</scope>
    <source>
        <strain evidence="2 3">NIPH 3</strain>
    </source>
</reference>
<evidence type="ECO:0000313" key="3">
    <source>
        <dbReference type="Proteomes" id="UP000013270"/>
    </source>
</evidence>
<dbReference type="RefSeq" id="WP_004826141.1">
    <property type="nucleotide sequence ID" value="NZ_KB849461.1"/>
</dbReference>
<sequence length="115" mass="12837">MDIDGFLSATALSGVVYDIMKTSATLTLDNLKQKLKGWIIDEVTAQQLVNNINEIPQVDELNERALTKRFEQNETLMELLQTIKVDQSVKQVIQNHSGSGDNVAGDKNVNYKSDK</sequence>
<dbReference type="Proteomes" id="UP000013270">
    <property type="component" value="Unassembled WGS sequence"/>
</dbReference>
<feature type="region of interest" description="Disordered" evidence="1">
    <location>
        <begin position="96"/>
        <end position="115"/>
    </location>
</feature>
<gene>
    <name evidence="2" type="ORF">F963_04371</name>
</gene>
<organism evidence="2 3">
    <name type="scientific">Acinetobacter bereziniae NIPH 3</name>
    <dbReference type="NCBI Taxonomy" id="1217651"/>
    <lineage>
        <taxon>Bacteria</taxon>
        <taxon>Pseudomonadati</taxon>
        <taxon>Pseudomonadota</taxon>
        <taxon>Gammaproteobacteria</taxon>
        <taxon>Moraxellales</taxon>
        <taxon>Moraxellaceae</taxon>
        <taxon>Acinetobacter</taxon>
    </lineage>
</organism>
<dbReference type="Pfam" id="PF20701">
    <property type="entry name" value="HetE-N"/>
    <property type="match status" value="1"/>
</dbReference>
<accession>N8YJG8</accession>